<name>A0ABX0TWG6_9SPHN</name>
<dbReference type="GO" id="GO:0003993">
    <property type="term" value="F:acid phosphatase activity"/>
    <property type="evidence" value="ECO:0007669"/>
    <property type="project" value="UniProtKB-EC"/>
</dbReference>
<organism evidence="3 4">
    <name type="scientific">Sphingomonas vulcanisoli</name>
    <dbReference type="NCBI Taxonomy" id="1658060"/>
    <lineage>
        <taxon>Bacteria</taxon>
        <taxon>Pseudomonadati</taxon>
        <taxon>Pseudomonadota</taxon>
        <taxon>Alphaproteobacteria</taxon>
        <taxon>Sphingomonadales</taxon>
        <taxon>Sphingomonadaceae</taxon>
        <taxon>Sphingomonas</taxon>
    </lineage>
</organism>
<dbReference type="InterPro" id="IPR000326">
    <property type="entry name" value="PAP2/HPO"/>
</dbReference>
<dbReference type="InterPro" id="IPR001011">
    <property type="entry name" value="Acid_Pase_classA_bac"/>
</dbReference>
<dbReference type="PIRSF" id="PIRSF000897">
    <property type="entry name" value="Acid_Ptase_ClsA"/>
    <property type="match status" value="1"/>
</dbReference>
<comment type="caution">
    <text evidence="3">The sequence shown here is derived from an EMBL/GenBank/DDBJ whole genome shotgun (WGS) entry which is preliminary data.</text>
</comment>
<dbReference type="PRINTS" id="PR00483">
    <property type="entry name" value="BACPHPHTASE"/>
</dbReference>
<accession>A0ABX0TWG6</accession>
<feature type="domain" description="Phosphatidic acid phosphatase type 2/haloperoxidase" evidence="2">
    <location>
        <begin position="100"/>
        <end position="209"/>
    </location>
</feature>
<dbReference type="SUPFAM" id="SSF48317">
    <property type="entry name" value="Acid phosphatase/Vanadium-dependent haloperoxidase"/>
    <property type="match status" value="1"/>
</dbReference>
<dbReference type="Gene3D" id="1.20.144.10">
    <property type="entry name" value="Phosphatidic acid phosphatase type 2/haloperoxidase"/>
    <property type="match status" value="1"/>
</dbReference>
<gene>
    <name evidence="3" type="ORF">FHS31_002126</name>
</gene>
<evidence type="ECO:0000313" key="3">
    <source>
        <dbReference type="EMBL" id="NIJ08509.1"/>
    </source>
</evidence>
<evidence type="ECO:0000259" key="2">
    <source>
        <dbReference type="SMART" id="SM00014"/>
    </source>
</evidence>
<dbReference type="SMART" id="SM00014">
    <property type="entry name" value="acidPPc"/>
    <property type="match status" value="1"/>
</dbReference>
<evidence type="ECO:0000313" key="4">
    <source>
        <dbReference type="Proteomes" id="UP000727456"/>
    </source>
</evidence>
<proteinExistence type="inferred from homology"/>
<sequence length="231" mass="25185">MRHGPALAFVAFFLIAAKPAPTGALLLDAGNFDPALLLPPPPADNSAIEQSELDSLHAEDRTRTPVEAAQARTMGETKTVSLFADAIGPGFDLDRLPATKALFQTVRQEEKAAVDRAKDHFRRNRPWIVDASLHACATNDDPQSSYPSGHTTMAYSMAAILARLVPDRAPAILSRAADYAHSRIICEQHFPSDLAAGQAFGMMIAERLMQQPAFQRQFQAAAAEMRSVRHR</sequence>
<keyword evidence="4" id="KW-1185">Reference proteome</keyword>
<reference evidence="3 4" key="1">
    <citation type="submission" date="2020-03" db="EMBL/GenBank/DDBJ databases">
        <title>Genomic Encyclopedia of Type Strains, Phase III (KMG-III): the genomes of soil and plant-associated and newly described type strains.</title>
        <authorList>
            <person name="Whitman W."/>
        </authorList>
    </citation>
    <scope>NUCLEOTIDE SEQUENCE [LARGE SCALE GENOMIC DNA]</scope>
    <source>
        <strain evidence="3 4">CECT 8804</strain>
    </source>
</reference>
<dbReference type="InterPro" id="IPR036938">
    <property type="entry name" value="PAP2/HPO_sf"/>
</dbReference>
<comment type="similarity">
    <text evidence="1">Belongs to the class A bacterial acid phosphatase family.</text>
</comment>
<dbReference type="Proteomes" id="UP000727456">
    <property type="component" value="Unassembled WGS sequence"/>
</dbReference>
<dbReference type="EC" id="3.1.3.2" evidence="1"/>
<keyword evidence="1 3" id="KW-0378">Hydrolase</keyword>
<protein>
    <recommendedName>
        <fullName evidence="1">Acid phosphatase</fullName>
        <ecNumber evidence="1">3.1.3.2</ecNumber>
    </recommendedName>
</protein>
<dbReference type="EMBL" id="JAAOZC010000004">
    <property type="protein sequence ID" value="NIJ08509.1"/>
    <property type="molecule type" value="Genomic_DNA"/>
</dbReference>
<dbReference type="Pfam" id="PF01569">
    <property type="entry name" value="PAP2"/>
    <property type="match status" value="1"/>
</dbReference>
<comment type="catalytic activity">
    <reaction evidence="1">
        <text>a phosphate monoester + H2O = an alcohol + phosphate</text>
        <dbReference type="Rhea" id="RHEA:15017"/>
        <dbReference type="ChEBI" id="CHEBI:15377"/>
        <dbReference type="ChEBI" id="CHEBI:30879"/>
        <dbReference type="ChEBI" id="CHEBI:43474"/>
        <dbReference type="ChEBI" id="CHEBI:67140"/>
        <dbReference type="EC" id="3.1.3.2"/>
    </reaction>
</comment>
<dbReference type="RefSeq" id="WP_167073323.1">
    <property type="nucleotide sequence ID" value="NZ_JAAOZC010000004.1"/>
</dbReference>
<evidence type="ECO:0000256" key="1">
    <source>
        <dbReference type="PIRNR" id="PIRNR000897"/>
    </source>
</evidence>